<dbReference type="InterPro" id="IPR036396">
    <property type="entry name" value="Cyt_P450_sf"/>
</dbReference>
<dbReference type="Gene3D" id="1.10.630.10">
    <property type="entry name" value="Cytochrome P450"/>
    <property type="match status" value="1"/>
</dbReference>
<evidence type="ECO:0000313" key="2">
    <source>
        <dbReference type="Proteomes" id="UP000186698"/>
    </source>
</evidence>
<dbReference type="GO" id="GO:0020037">
    <property type="term" value="F:heme binding"/>
    <property type="evidence" value="ECO:0007669"/>
    <property type="project" value="InterPro"/>
</dbReference>
<dbReference type="OrthoDB" id="1470350at2759"/>
<sequence length="109" mass="12692">MYDNDVNKVYLFFRPRNHCQPAVICSNGIGAESRDSRKVLKESLRLYPTVPGSSQWLKEDMIIDGIKIPADVTMTLNSYIMGRMEEFYTDPLTFNPDRFSPDAQKWRPR</sequence>
<proteinExistence type="inferred from homology"/>
<dbReference type="GO" id="GO:0033781">
    <property type="term" value="F:cholesterol 24-hydroxylase activity"/>
    <property type="evidence" value="ECO:0007669"/>
    <property type="project" value="InterPro"/>
</dbReference>
<gene>
    <name evidence="3" type="primary">LOC108704879</name>
</gene>
<organism evidence="2 3">
    <name type="scientific">Xenopus laevis</name>
    <name type="common">African clawed frog</name>
    <dbReference type="NCBI Taxonomy" id="8355"/>
    <lineage>
        <taxon>Eukaryota</taxon>
        <taxon>Metazoa</taxon>
        <taxon>Chordata</taxon>
        <taxon>Craniata</taxon>
        <taxon>Vertebrata</taxon>
        <taxon>Euteleostomi</taxon>
        <taxon>Amphibia</taxon>
        <taxon>Batrachia</taxon>
        <taxon>Anura</taxon>
        <taxon>Pipoidea</taxon>
        <taxon>Pipidae</taxon>
        <taxon>Xenopodinae</taxon>
        <taxon>Xenopus</taxon>
        <taxon>Xenopus</taxon>
    </lineage>
</organism>
<dbReference type="KEGG" id="xla:108704879"/>
<dbReference type="SUPFAM" id="SSF48264">
    <property type="entry name" value="Cytochrome P450"/>
    <property type="match status" value="1"/>
</dbReference>
<dbReference type="GO" id="GO:0006707">
    <property type="term" value="P:cholesterol catabolic process"/>
    <property type="evidence" value="ECO:0007669"/>
    <property type="project" value="InterPro"/>
</dbReference>
<dbReference type="GeneID" id="108704879"/>
<evidence type="ECO:0000313" key="3">
    <source>
        <dbReference type="RefSeq" id="XP_018097073.1"/>
    </source>
</evidence>
<name>A0A8J0U8H4_XENLA</name>
<accession>A0A8J0U8H4</accession>
<dbReference type="Proteomes" id="UP000186698">
    <property type="component" value="Chromosome 8L"/>
</dbReference>
<dbReference type="AlphaFoldDB" id="A0A8J0U8H4"/>
<reference evidence="3" key="1">
    <citation type="submission" date="2025-08" db="UniProtKB">
        <authorList>
            <consortium name="RefSeq"/>
        </authorList>
    </citation>
    <scope>IDENTIFICATION</scope>
    <source>
        <strain evidence="3">J_2021</strain>
        <tissue evidence="3">Erythrocytes</tissue>
    </source>
</reference>
<protein>
    <submittedName>
        <fullName evidence="3">Cholesterol 24-hydroxylase-like</fullName>
    </submittedName>
</protein>
<dbReference type="GO" id="GO:0005506">
    <property type="term" value="F:iron ion binding"/>
    <property type="evidence" value="ECO:0007669"/>
    <property type="project" value="InterPro"/>
</dbReference>
<dbReference type="RefSeq" id="XP_018097073.1">
    <property type="nucleotide sequence ID" value="XM_018241584.2"/>
</dbReference>
<dbReference type="PANTHER" id="PTHR24293">
    <property type="entry name" value="CYTOCHROME P450 FAMILY 46 SUBFAMILY A"/>
    <property type="match status" value="1"/>
</dbReference>
<evidence type="ECO:0000256" key="1">
    <source>
        <dbReference type="ARBA" id="ARBA00010617"/>
    </source>
</evidence>
<dbReference type="InterPro" id="IPR039983">
    <property type="entry name" value="CYP46A1"/>
</dbReference>
<dbReference type="Pfam" id="PF00067">
    <property type="entry name" value="p450"/>
    <property type="match status" value="1"/>
</dbReference>
<dbReference type="InterPro" id="IPR001128">
    <property type="entry name" value="Cyt_P450"/>
</dbReference>
<dbReference type="PANTHER" id="PTHR24293:SF1">
    <property type="entry name" value="CHOLESTEROL 24-HYDROXYLASE"/>
    <property type="match status" value="1"/>
</dbReference>
<comment type="similarity">
    <text evidence="1">Belongs to the cytochrome P450 family.</text>
</comment>
<keyword evidence="2" id="KW-1185">Reference proteome</keyword>